<reference evidence="2 3" key="1">
    <citation type="journal article" date="2010" name="J. Bacteriol.">
        <title>Completed genome sequence of the anaerobic iron-oxidizing bacterium Acidovorax ebreus strain TPSY.</title>
        <authorList>
            <person name="Byrne-Bailey K.G."/>
            <person name="Weber K.A."/>
            <person name="Chair A.H."/>
            <person name="Bose S."/>
            <person name="Knox T."/>
            <person name="Spanbauer T.L."/>
            <person name="Chertkov O."/>
            <person name="Coates J.D."/>
        </authorList>
    </citation>
    <scope>NUCLEOTIDE SEQUENCE [LARGE SCALE GENOMIC DNA]</scope>
    <source>
        <strain evidence="2 3">TPSY</strain>
    </source>
</reference>
<sequence length="402" mass="43282">MDSNASSSPRLPLEGLRVVEFTHMVMGPTCGMVLADLGAEVIKVEPVDGDRTRHLLGAGAGFFPMFNRNKKSIAIDLRSPAGLEVAIRLASSADVVAQNFKPGVMAKYGLDYAALSRLNERLVYVNHTGFLPGPYEHRTALDEVVQMMGGLAYMTGRPGDPLRAGSSVNDIMGGMFGAIGAMAALMQRQQTGRGQEVDSALFENNVFLVGQHMMQYAVTGQPAAPMPDRISSWAVYDVFSVKDGGQIFLAAVSDAQWQTFCDAMGYADLKADPRYATNNDRVRARPTLLPELRQRLAAHTADALAAVFERRGLPFAPILRPEQLFDDPHLNATGGLAEITLPDGERAGGTARTTLMPLRLDGQRMGVRLDPPRLGQHTQDLLASLGYTADQVAALRACAAVA</sequence>
<accession>A0A9J9UBC2</accession>
<dbReference type="PANTHER" id="PTHR48207">
    <property type="entry name" value="SUCCINATE--HYDROXYMETHYLGLUTARATE COA-TRANSFERASE"/>
    <property type="match status" value="1"/>
</dbReference>
<dbReference type="InterPro" id="IPR050483">
    <property type="entry name" value="CoA-transferase_III_domain"/>
</dbReference>
<proteinExistence type="predicted"/>
<dbReference type="Gene3D" id="3.40.50.10540">
    <property type="entry name" value="Crotonobetainyl-coa:carnitine coa-transferase, domain 1"/>
    <property type="match status" value="1"/>
</dbReference>
<organism evidence="2 3">
    <name type="scientific">Acidovorax ebreus (strain TPSY)</name>
    <name type="common">Diaphorobacter sp. (strain TPSY)</name>
    <dbReference type="NCBI Taxonomy" id="535289"/>
    <lineage>
        <taxon>Bacteria</taxon>
        <taxon>Pseudomonadati</taxon>
        <taxon>Pseudomonadota</taxon>
        <taxon>Betaproteobacteria</taxon>
        <taxon>Burkholderiales</taxon>
        <taxon>Comamonadaceae</taxon>
        <taxon>Diaphorobacter</taxon>
    </lineage>
</organism>
<keyword evidence="3" id="KW-1185">Reference proteome</keyword>
<name>A0A9J9UBC2_ACIET</name>
<evidence type="ECO:0000313" key="2">
    <source>
        <dbReference type="EMBL" id="ACM33925.1"/>
    </source>
</evidence>
<dbReference type="PANTHER" id="PTHR48207:SF3">
    <property type="entry name" value="SUCCINATE--HYDROXYMETHYLGLUTARATE COA-TRANSFERASE"/>
    <property type="match status" value="1"/>
</dbReference>
<dbReference type="AlphaFoldDB" id="A0A9J9UBC2"/>
<dbReference type="InterPro" id="IPR003673">
    <property type="entry name" value="CoA-Trfase_fam_III"/>
</dbReference>
<dbReference type="InterPro" id="IPR044855">
    <property type="entry name" value="CoA-Trfase_III_dom3_sf"/>
</dbReference>
<keyword evidence="1" id="KW-0808">Transferase</keyword>
<dbReference type="InterPro" id="IPR023606">
    <property type="entry name" value="CoA-Trfase_III_dom_1_sf"/>
</dbReference>
<evidence type="ECO:0000313" key="3">
    <source>
        <dbReference type="Proteomes" id="UP000000450"/>
    </source>
</evidence>
<dbReference type="KEGG" id="dia:Dtpsy_2489"/>
<gene>
    <name evidence="2" type="ordered locus">Dtpsy_2489</name>
</gene>
<protein>
    <submittedName>
        <fullName evidence="2">L-carnitine dehydratase/bile acid-inducible protein F</fullName>
    </submittedName>
</protein>
<dbReference type="GO" id="GO:0008410">
    <property type="term" value="F:CoA-transferase activity"/>
    <property type="evidence" value="ECO:0007669"/>
    <property type="project" value="TreeGrafter"/>
</dbReference>
<dbReference type="SUPFAM" id="SSF89796">
    <property type="entry name" value="CoA-transferase family III (CaiB/BaiF)"/>
    <property type="match status" value="1"/>
</dbReference>
<dbReference type="RefSeq" id="WP_015913869.1">
    <property type="nucleotide sequence ID" value="NC_011992.1"/>
</dbReference>
<dbReference type="EMBL" id="CP001392">
    <property type="protein sequence ID" value="ACM33925.1"/>
    <property type="molecule type" value="Genomic_DNA"/>
</dbReference>
<dbReference type="Pfam" id="PF02515">
    <property type="entry name" value="CoA_transf_3"/>
    <property type="match status" value="1"/>
</dbReference>
<dbReference type="Proteomes" id="UP000000450">
    <property type="component" value="Chromosome"/>
</dbReference>
<dbReference type="Gene3D" id="3.30.1540.10">
    <property type="entry name" value="formyl-coa transferase, domain 3"/>
    <property type="match status" value="1"/>
</dbReference>
<evidence type="ECO:0000256" key="1">
    <source>
        <dbReference type="ARBA" id="ARBA00022679"/>
    </source>
</evidence>